<feature type="region of interest" description="Disordered" evidence="6">
    <location>
        <begin position="87"/>
        <end position="116"/>
    </location>
</feature>
<keyword evidence="4 5" id="KW-0862">Zinc</keyword>
<gene>
    <name evidence="10" type="ORF">GTHE00462_LOCUS41126</name>
</gene>
<dbReference type="CDD" id="cd10719">
    <property type="entry name" value="DnaJ_zf"/>
    <property type="match status" value="1"/>
</dbReference>
<dbReference type="FunFam" id="2.10.230.10:FF:000001">
    <property type="entry name" value="DnaJ subfamily A member 2"/>
    <property type="match status" value="1"/>
</dbReference>
<evidence type="ECO:0000256" key="4">
    <source>
        <dbReference type="ARBA" id="ARBA00022833"/>
    </source>
</evidence>
<dbReference type="PROSITE" id="PS51188">
    <property type="entry name" value="ZF_CR"/>
    <property type="match status" value="1"/>
</dbReference>
<evidence type="ECO:0000256" key="2">
    <source>
        <dbReference type="ARBA" id="ARBA00022737"/>
    </source>
</evidence>
<dbReference type="AlphaFoldDB" id="A0A7S4PRA3"/>
<evidence type="ECO:0000256" key="1">
    <source>
        <dbReference type="ARBA" id="ARBA00022723"/>
    </source>
</evidence>
<dbReference type="Pfam" id="PF01556">
    <property type="entry name" value="DnaJ_C"/>
    <property type="match status" value="1"/>
</dbReference>
<dbReference type="InterPro" id="IPR044713">
    <property type="entry name" value="DNJA1/2-like"/>
</dbReference>
<dbReference type="EMBL" id="HBKN01052675">
    <property type="protein sequence ID" value="CAE2343542.1"/>
    <property type="molecule type" value="Transcribed_RNA"/>
</dbReference>
<keyword evidence="1 5" id="KW-0479">Metal-binding</keyword>
<accession>A0A7S4PRA3</accession>
<proteinExistence type="inferred from homology"/>
<evidence type="ECO:0000256" key="5">
    <source>
        <dbReference type="PROSITE-ProRule" id="PRU00546"/>
    </source>
</evidence>
<dbReference type="GO" id="GO:0051082">
    <property type="term" value="F:unfolded protein binding"/>
    <property type="evidence" value="ECO:0007669"/>
    <property type="project" value="InterPro"/>
</dbReference>
<feature type="zinc finger region" description="CR-type" evidence="5">
    <location>
        <begin position="160"/>
        <end position="247"/>
    </location>
</feature>
<dbReference type="GO" id="GO:0008270">
    <property type="term" value="F:zinc ion binding"/>
    <property type="evidence" value="ECO:0007669"/>
    <property type="project" value="UniProtKB-KW"/>
</dbReference>
<dbReference type="Gene3D" id="2.60.260.20">
    <property type="entry name" value="Urease metallochaperone UreE, N-terminal domain"/>
    <property type="match status" value="2"/>
</dbReference>
<dbReference type="InterPro" id="IPR001305">
    <property type="entry name" value="HSP_DnaJ_Cys-rich_dom"/>
</dbReference>
<reference evidence="10" key="1">
    <citation type="submission" date="2021-01" db="EMBL/GenBank/DDBJ databases">
        <authorList>
            <person name="Corre E."/>
            <person name="Pelletier E."/>
            <person name="Niang G."/>
            <person name="Scheremetjew M."/>
            <person name="Finn R."/>
            <person name="Kale V."/>
            <person name="Holt S."/>
            <person name="Cochrane G."/>
            <person name="Meng A."/>
            <person name="Brown T."/>
            <person name="Cohen L."/>
        </authorList>
    </citation>
    <scope>NUCLEOTIDE SEQUENCE</scope>
    <source>
        <strain evidence="10">CCMP 2712</strain>
    </source>
</reference>
<evidence type="ECO:0000256" key="7">
    <source>
        <dbReference type="SAM" id="SignalP"/>
    </source>
</evidence>
<dbReference type="CDD" id="cd06257">
    <property type="entry name" value="DnaJ"/>
    <property type="match status" value="1"/>
</dbReference>
<dbReference type="FunFam" id="2.60.260.20:FF:000013">
    <property type="entry name" value="DnaJ subfamily B member 11"/>
    <property type="match status" value="1"/>
</dbReference>
<protein>
    <submittedName>
        <fullName evidence="10">Uncharacterized protein</fullName>
    </submittedName>
</protein>
<dbReference type="InterPro" id="IPR018253">
    <property type="entry name" value="DnaJ_domain_CS"/>
</dbReference>
<dbReference type="Pfam" id="PF00684">
    <property type="entry name" value="DnaJ_CXXCXGXG"/>
    <property type="match status" value="1"/>
</dbReference>
<dbReference type="GO" id="GO:0030544">
    <property type="term" value="F:Hsp70 protein binding"/>
    <property type="evidence" value="ECO:0007669"/>
    <property type="project" value="InterPro"/>
</dbReference>
<feature type="domain" description="CR-type" evidence="9">
    <location>
        <begin position="160"/>
        <end position="247"/>
    </location>
</feature>
<dbReference type="CDD" id="cd10747">
    <property type="entry name" value="DnaJ_C"/>
    <property type="match status" value="1"/>
</dbReference>
<dbReference type="SMART" id="SM00271">
    <property type="entry name" value="DnaJ"/>
    <property type="match status" value="1"/>
</dbReference>
<dbReference type="InterPro" id="IPR012724">
    <property type="entry name" value="DnaJ"/>
</dbReference>
<feature type="chain" id="PRO_5030656229" evidence="7">
    <location>
        <begin position="26"/>
        <end position="655"/>
    </location>
</feature>
<dbReference type="PROSITE" id="PS00636">
    <property type="entry name" value="DNAJ_1"/>
    <property type="match status" value="1"/>
</dbReference>
<feature type="domain" description="J" evidence="8">
    <location>
        <begin position="31"/>
        <end position="95"/>
    </location>
</feature>
<dbReference type="PROSITE" id="PS50076">
    <property type="entry name" value="DNAJ_2"/>
    <property type="match status" value="1"/>
</dbReference>
<dbReference type="GO" id="GO:0009408">
    <property type="term" value="P:response to heat"/>
    <property type="evidence" value="ECO:0007669"/>
    <property type="project" value="InterPro"/>
</dbReference>
<keyword evidence="2" id="KW-0677">Repeat</keyword>
<dbReference type="Pfam" id="PF00226">
    <property type="entry name" value="DnaJ"/>
    <property type="match status" value="1"/>
</dbReference>
<evidence type="ECO:0000256" key="3">
    <source>
        <dbReference type="ARBA" id="ARBA00022771"/>
    </source>
</evidence>
<dbReference type="Gene3D" id="2.10.230.10">
    <property type="entry name" value="Heat shock protein DnaJ, cysteine-rich domain"/>
    <property type="match status" value="1"/>
</dbReference>
<dbReference type="InterPro" id="IPR036869">
    <property type="entry name" value="J_dom_sf"/>
</dbReference>
<keyword evidence="7" id="KW-0732">Signal</keyword>
<dbReference type="PANTHER" id="PTHR43888">
    <property type="entry name" value="DNAJ-LIKE-2, ISOFORM A-RELATED"/>
    <property type="match status" value="1"/>
</dbReference>
<dbReference type="InterPro" id="IPR002939">
    <property type="entry name" value="DnaJ_C"/>
</dbReference>
<feature type="compositionally biased region" description="Basic and acidic residues" evidence="6">
    <location>
        <begin position="98"/>
        <end position="116"/>
    </location>
</feature>
<dbReference type="PRINTS" id="PR00625">
    <property type="entry name" value="JDOMAIN"/>
</dbReference>
<keyword evidence="3 5" id="KW-0863">Zinc-finger</keyword>
<feature type="signal peptide" evidence="7">
    <location>
        <begin position="1"/>
        <end position="25"/>
    </location>
</feature>
<evidence type="ECO:0000256" key="6">
    <source>
        <dbReference type="SAM" id="MobiDB-lite"/>
    </source>
</evidence>
<dbReference type="Gene3D" id="1.10.287.110">
    <property type="entry name" value="DnaJ domain"/>
    <property type="match status" value="1"/>
</dbReference>
<dbReference type="InterPro" id="IPR008971">
    <property type="entry name" value="HSP40/DnaJ_pept-bd"/>
</dbReference>
<evidence type="ECO:0000259" key="9">
    <source>
        <dbReference type="PROSITE" id="PS51188"/>
    </source>
</evidence>
<dbReference type="SUPFAM" id="SSF46565">
    <property type="entry name" value="Chaperone J-domain"/>
    <property type="match status" value="1"/>
</dbReference>
<evidence type="ECO:0000259" key="8">
    <source>
        <dbReference type="PROSITE" id="PS50076"/>
    </source>
</evidence>
<dbReference type="InterPro" id="IPR001623">
    <property type="entry name" value="DnaJ_domain"/>
</dbReference>
<dbReference type="GO" id="GO:0005524">
    <property type="term" value="F:ATP binding"/>
    <property type="evidence" value="ECO:0007669"/>
    <property type="project" value="InterPro"/>
</dbReference>
<organism evidence="10">
    <name type="scientific">Guillardia theta</name>
    <name type="common">Cryptophyte</name>
    <name type="synonym">Cryptomonas phi</name>
    <dbReference type="NCBI Taxonomy" id="55529"/>
    <lineage>
        <taxon>Eukaryota</taxon>
        <taxon>Cryptophyceae</taxon>
        <taxon>Pyrenomonadales</taxon>
        <taxon>Geminigeraceae</taxon>
        <taxon>Guillardia</taxon>
    </lineage>
</organism>
<dbReference type="SUPFAM" id="SSF49493">
    <property type="entry name" value="HSP40/DnaJ peptide-binding domain"/>
    <property type="match status" value="2"/>
</dbReference>
<sequence length="655" mass="73785">MKAPERFLLFFLGCILSWEWRISHAAEQKKDYYKILGVLPNAKPAEIKKAYHKMSLKYHPDKNKEEGAEERFMMIAEAYEVLSDEERRRAYDNSGSGDSKEDDKDPGQRAETTHEPLELHLKFRGGEFYFNYKPPAEEKPTKASDMMVTLDVELLDLYLGSEFNVSFTRQEVCSHCHGSGAAHKHDILPCPFCHGSGFRCSHSVQDREPLGKFWQFMNTTCTRCDGTGILVNSSCPVCGGNRVLLKQINRTVTIPPGAPDNFRITLENEGDQVPDLFPGSVHIGLRVNEHKDFSRKEHDLYYKTNISLFEALLGFVMNITHLDNHSVEIKHDAVSTPGFTKVIANEGMPIPGGGGTFGDLVVVFDIEFPKKLNEEEKELLGSVLDEEEITRIEQMIHKRAIQENLDLLNRPIGHALHPRAGLETFIHANMVDLSLEIPFNGMLVEWLIYASQPGVVSAQVWRRAPPESDFPEHSFSLMGETILEPDKPGLMHVKLSREDMILCDEGDVIGWRVNADSVLSYDSLDQGLVRITKSPIMKLGLGRTEHFPFSVARTYSIQAKVISMAILYEQKNCDGERVEVIDESVDFCSLRFLTGEEVNERVASVLIPGGMRVQLFTQCGETDRVDGPDIDNRASTSSKCQNLPRGMSHVKLIRS</sequence>
<dbReference type="InterPro" id="IPR036410">
    <property type="entry name" value="HSP_DnaJ_Cys-rich_dom_sf"/>
</dbReference>
<evidence type="ECO:0000313" key="10">
    <source>
        <dbReference type="EMBL" id="CAE2343542.1"/>
    </source>
</evidence>
<dbReference type="SUPFAM" id="SSF57938">
    <property type="entry name" value="DnaJ/Hsp40 cysteine-rich domain"/>
    <property type="match status" value="1"/>
</dbReference>
<name>A0A7S4PRA3_GUITH</name>
<dbReference type="HAMAP" id="MF_01152">
    <property type="entry name" value="DnaJ"/>
    <property type="match status" value="1"/>
</dbReference>
<dbReference type="GO" id="GO:0006457">
    <property type="term" value="P:protein folding"/>
    <property type="evidence" value="ECO:0007669"/>
    <property type="project" value="InterPro"/>
</dbReference>